<dbReference type="Pfam" id="PF00082">
    <property type="entry name" value="Peptidase_S8"/>
    <property type="match status" value="1"/>
</dbReference>
<evidence type="ECO:0000256" key="6">
    <source>
        <dbReference type="SAM" id="MobiDB-lite"/>
    </source>
</evidence>
<dbReference type="PANTHER" id="PTHR43806:SF11">
    <property type="entry name" value="CEREVISIN-RELATED"/>
    <property type="match status" value="1"/>
</dbReference>
<reference evidence="9 10" key="1">
    <citation type="submission" date="2013-05" db="EMBL/GenBank/DDBJ databases">
        <title>Drechslerella stenobrocha genome reveals carnivorous origination and mechanical trapping mechanism of predatory fungi.</title>
        <authorList>
            <person name="Liu X."/>
            <person name="Zhang W."/>
            <person name="Liu K."/>
        </authorList>
    </citation>
    <scope>NUCLEOTIDE SEQUENCE [LARGE SCALE GENOMIC DNA]</scope>
    <source>
        <strain evidence="9 10">248</strain>
    </source>
</reference>
<dbReference type="GO" id="GO:0004252">
    <property type="term" value="F:serine-type endopeptidase activity"/>
    <property type="evidence" value="ECO:0007669"/>
    <property type="project" value="UniProtKB-UniRule"/>
</dbReference>
<evidence type="ECO:0000313" key="10">
    <source>
        <dbReference type="Proteomes" id="UP000024837"/>
    </source>
</evidence>
<evidence type="ECO:0000256" key="5">
    <source>
        <dbReference type="PROSITE-ProRule" id="PRU01240"/>
    </source>
</evidence>
<dbReference type="SUPFAM" id="SSF52743">
    <property type="entry name" value="Subtilisin-like"/>
    <property type="match status" value="1"/>
</dbReference>
<dbReference type="InterPro" id="IPR000209">
    <property type="entry name" value="Peptidase_S8/S53_dom"/>
</dbReference>
<dbReference type="PANTHER" id="PTHR43806">
    <property type="entry name" value="PEPTIDASE S8"/>
    <property type="match status" value="1"/>
</dbReference>
<dbReference type="PROSITE" id="PS51892">
    <property type="entry name" value="SUBTILASE"/>
    <property type="match status" value="1"/>
</dbReference>
<feature type="active site" description="Charge relay system" evidence="5">
    <location>
        <position position="905"/>
    </location>
</feature>
<dbReference type="Proteomes" id="UP000024837">
    <property type="component" value="Unassembled WGS sequence"/>
</dbReference>
<sequence length="994" mass="111026">MEDDLDSYHLSLLRAFRQHRGKFSLAEQSSAGKPQGTAVAQNIARVNPLLRNYREFFEAGLLRILSRDDLNSIDLKALPSKKSRVLVEKLGDLFSLLDEISSRTFGSAFCETTPAQDIFTEDGSYPQLERILLCLDQSDGPFELASGTSLSIFEISTIASGTAARTLVRELNHTLDSIKLTSQKLSASTEVKSGSPDATDSRIQLLDSEYREFIGLILDTIRADFAKCEPQGCDSPHQVMIRLFDIAVSHSSDSVQTDLDIYVRCPRHKNWQNTRCRLGQGTLAERTRNRKLCDLVKNSLRRKEGLLLLFEKSSAVFNRSHDPYDLPSADPNTYPIRDLKCLIGVHRVFNLPSSESEPQGLFNHPERRALAAKLALNLLTFCNWRHTSRPWANNDVYFLGSSPNEYDRKSPYVTCQVGEDSTTVFEVSEDDEPIGCFTEFAKLLLEIEYGPLPNGDFSADNDYGWTIIRDFHHSKQSWGDLSRQNYLDAVHACLQFDQLLQTARNTRSGRLETLQETYRKLIRTKILRNIVIDLPSFQQPPSAKRARYTPSFSDDDSSEQASDCNSDSENESDTDSGSDIDSFNDKRSRDLYPVHQKLQRTPEYMTKIDHIAGKTVSFSAQTEILVSKPACRLPLQATITSKRVYFGQDPHVNAGSLFDYSSSPEPPTSASPAKNWFEILNASVRPTMCRSRRTRDKPVKVAVLDTGIDATHPKILEHLEWNGSRIVDCQDWTESPDGPNDSMGHGTAVSDVLLQVAKVHLYVGKISDSAEFDNTTPAKVAKAIEHATSPSGWNVDIVVLSLGFEREDESIRRAVRDAHNRDKIILAAASNSGSIIPHKRVAYPARIQGQVLSIRSATGQNVRSHASPTPSNGDDNFMVLGEGIKAAWPTTLNNGYLTRYVSGSSFATPVAAGIAALLMEFSIQKEKSGPNIPKESAAILWTYRGIRKVFQNMSAVDDQSMNVDCRMICPWKLFDPDRGYEGCRIEINRLMQGV</sequence>
<comment type="similarity">
    <text evidence="1 5">Belongs to the peptidase S8 family.</text>
</comment>
<dbReference type="InterPro" id="IPR050131">
    <property type="entry name" value="Peptidase_S8_subtilisin-like"/>
</dbReference>
<name>W7HYC6_9PEZI</name>
<dbReference type="Pfam" id="PF24476">
    <property type="entry name" value="DUF7580"/>
    <property type="match status" value="1"/>
</dbReference>
<evidence type="ECO:0000256" key="2">
    <source>
        <dbReference type="ARBA" id="ARBA00022670"/>
    </source>
</evidence>
<accession>W7HYC6</accession>
<keyword evidence="3 5" id="KW-0378">Hydrolase</keyword>
<proteinExistence type="inferred from homology"/>
<feature type="compositionally biased region" description="Acidic residues" evidence="6">
    <location>
        <begin position="566"/>
        <end position="578"/>
    </location>
</feature>
<feature type="active site" description="Charge relay system" evidence="5">
    <location>
        <position position="745"/>
    </location>
</feature>
<evidence type="ECO:0000259" key="8">
    <source>
        <dbReference type="Pfam" id="PF24476"/>
    </source>
</evidence>
<feature type="active site" description="Charge relay system" evidence="5">
    <location>
        <position position="705"/>
    </location>
</feature>
<evidence type="ECO:0000313" key="9">
    <source>
        <dbReference type="EMBL" id="EWC48474.1"/>
    </source>
</evidence>
<dbReference type="EMBL" id="KI966390">
    <property type="protein sequence ID" value="EWC48474.1"/>
    <property type="molecule type" value="Genomic_DNA"/>
</dbReference>
<dbReference type="Gene3D" id="3.40.50.200">
    <property type="entry name" value="Peptidase S8/S53 domain"/>
    <property type="match status" value="1"/>
</dbReference>
<dbReference type="PRINTS" id="PR00723">
    <property type="entry name" value="SUBTILISIN"/>
</dbReference>
<evidence type="ECO:0000256" key="1">
    <source>
        <dbReference type="ARBA" id="ARBA00011073"/>
    </source>
</evidence>
<evidence type="ECO:0000259" key="7">
    <source>
        <dbReference type="Pfam" id="PF00082"/>
    </source>
</evidence>
<gene>
    <name evidence="9" type="ORF">DRE_02243</name>
</gene>
<dbReference type="HOGENOM" id="CLU_323920_0_0_1"/>
<dbReference type="OrthoDB" id="206201at2759"/>
<dbReference type="InterPro" id="IPR056002">
    <property type="entry name" value="DUF7580"/>
</dbReference>
<dbReference type="CDD" id="cd00306">
    <property type="entry name" value="Peptidases_S8_S53"/>
    <property type="match status" value="1"/>
</dbReference>
<feature type="domain" description="DUF7580" evidence="8">
    <location>
        <begin position="207"/>
        <end position="535"/>
    </location>
</feature>
<feature type="domain" description="Peptidase S8/S53" evidence="7">
    <location>
        <begin position="697"/>
        <end position="920"/>
    </location>
</feature>
<dbReference type="InterPro" id="IPR036852">
    <property type="entry name" value="Peptidase_S8/S53_dom_sf"/>
</dbReference>
<evidence type="ECO:0000256" key="3">
    <source>
        <dbReference type="ARBA" id="ARBA00022801"/>
    </source>
</evidence>
<keyword evidence="4 5" id="KW-0720">Serine protease</keyword>
<dbReference type="InterPro" id="IPR023827">
    <property type="entry name" value="Peptidase_S8_Asp-AS"/>
</dbReference>
<dbReference type="InterPro" id="IPR015500">
    <property type="entry name" value="Peptidase_S8_subtilisin-rel"/>
</dbReference>
<keyword evidence="10" id="KW-1185">Reference proteome</keyword>
<feature type="region of interest" description="Disordered" evidence="6">
    <location>
        <begin position="540"/>
        <end position="586"/>
    </location>
</feature>
<protein>
    <submittedName>
        <fullName evidence="9">Uncharacterized protein</fullName>
    </submittedName>
</protein>
<dbReference type="PROSITE" id="PS00136">
    <property type="entry name" value="SUBTILASE_ASP"/>
    <property type="match status" value="1"/>
</dbReference>
<keyword evidence="2 5" id="KW-0645">Protease</keyword>
<dbReference type="GO" id="GO:0006508">
    <property type="term" value="P:proteolysis"/>
    <property type="evidence" value="ECO:0007669"/>
    <property type="project" value="UniProtKB-KW"/>
</dbReference>
<evidence type="ECO:0000256" key="4">
    <source>
        <dbReference type="ARBA" id="ARBA00022825"/>
    </source>
</evidence>
<dbReference type="AlphaFoldDB" id="W7HYC6"/>
<organism evidence="9 10">
    <name type="scientific">Drechslerella stenobrocha 248</name>
    <dbReference type="NCBI Taxonomy" id="1043628"/>
    <lineage>
        <taxon>Eukaryota</taxon>
        <taxon>Fungi</taxon>
        <taxon>Dikarya</taxon>
        <taxon>Ascomycota</taxon>
        <taxon>Pezizomycotina</taxon>
        <taxon>Orbiliomycetes</taxon>
        <taxon>Orbiliales</taxon>
        <taxon>Orbiliaceae</taxon>
        <taxon>Drechslerella</taxon>
    </lineage>
</organism>